<evidence type="ECO:0000313" key="7">
    <source>
        <dbReference type="Proteomes" id="UP000640583"/>
    </source>
</evidence>
<evidence type="ECO:0000313" key="6">
    <source>
        <dbReference type="EMBL" id="MBI1494860.1"/>
    </source>
</evidence>
<comment type="caution">
    <text evidence="6">The sequence shown here is derived from an EMBL/GenBank/DDBJ whole genome shotgun (WGS) entry which is preliminary data.</text>
</comment>
<dbReference type="NCBIfam" id="TIGR00434">
    <property type="entry name" value="cysH"/>
    <property type="match status" value="1"/>
</dbReference>
<dbReference type="Pfam" id="PF01507">
    <property type="entry name" value="PAPS_reduct"/>
    <property type="match status" value="1"/>
</dbReference>
<dbReference type="Proteomes" id="UP000640583">
    <property type="component" value="Unassembled WGS sequence"/>
</dbReference>
<dbReference type="GO" id="GO:0070814">
    <property type="term" value="P:hydrogen sulfide biosynthetic process"/>
    <property type="evidence" value="ECO:0007669"/>
    <property type="project" value="UniProtKB-UniRule"/>
</dbReference>
<dbReference type="SUPFAM" id="SSF52402">
    <property type="entry name" value="Adenine nucleotide alpha hydrolases-like"/>
    <property type="match status" value="1"/>
</dbReference>
<comment type="cofactor">
    <cofactor evidence="4">
        <name>[4Fe-4S] cluster</name>
        <dbReference type="ChEBI" id="CHEBI:49883"/>
    </cofactor>
    <text evidence="4">Binds 1 [4Fe-4S] cluster per subunit.</text>
</comment>
<sequence length="252" mass="28364">MPLEAPLPAPADRAKELNARYRHHGARDILAQALSDPLTGRIAMVSSFGAESVVLLHLLSTLDRTVPVLFLNTEMLFEETIQYQRDISKQLGLTDVRVISPDRNEMFLEDNDALLWQKSTDACCALRKTRPLEKALSGFDAWITGRKRYQSGTRAQMGLFEADGENRIKVNPMAHFTPDTIREYMENNNLPRHPLVKKGFASLGCAPCTSRVRDGEDPRAGRWRGQDKTECGIHFENGKMVRTPVRPSGEVF</sequence>
<dbReference type="GO" id="GO:0005737">
    <property type="term" value="C:cytoplasm"/>
    <property type="evidence" value="ECO:0007669"/>
    <property type="project" value="UniProtKB-SubCell"/>
</dbReference>
<comment type="subcellular location">
    <subcellularLocation>
        <location evidence="4">Cytoplasm</location>
    </subcellularLocation>
</comment>
<feature type="binding site" evidence="4">
    <location>
        <position position="208"/>
    </location>
    <ligand>
        <name>[4Fe-4S] cluster</name>
        <dbReference type="ChEBI" id="CHEBI:49883"/>
    </ligand>
</feature>
<dbReference type="EMBL" id="JADCKQ010000012">
    <property type="protein sequence ID" value="MBI1494860.1"/>
    <property type="molecule type" value="Genomic_DNA"/>
</dbReference>
<protein>
    <recommendedName>
        <fullName evidence="4">Adenosine 5'-phosphosulfate reductase</fullName>
        <shortName evidence="4">APS reductase</shortName>
        <ecNumber evidence="4">1.8.4.10</ecNumber>
    </recommendedName>
    <alternativeName>
        <fullName evidence="4">5'-adenylylsulfate reductase</fullName>
    </alternativeName>
    <alternativeName>
        <fullName evidence="4">Thioredoxin-dependent 5'-adenylylsulfate reductase</fullName>
    </alternativeName>
</protein>
<proteinExistence type="inferred from homology"/>
<reference evidence="6" key="1">
    <citation type="submission" date="2020-10" db="EMBL/GenBank/DDBJ databases">
        <title>Paenihalocynthiibacter styelae gen. nov., sp. nov., isolated from stalked sea squirt Styela clava.</title>
        <authorList>
            <person name="Kim Y.-O."/>
            <person name="Yoon J.-H."/>
        </authorList>
    </citation>
    <scope>NUCLEOTIDE SEQUENCE</scope>
    <source>
        <strain evidence="6">MYP1-1</strain>
    </source>
</reference>
<keyword evidence="4" id="KW-0479">Metal-binding</keyword>
<dbReference type="PANTHER" id="PTHR46509">
    <property type="entry name" value="PHOSPHOADENOSINE PHOSPHOSULFATE REDUCTASE"/>
    <property type="match status" value="1"/>
</dbReference>
<dbReference type="PANTHER" id="PTHR46509:SF1">
    <property type="entry name" value="PHOSPHOADENOSINE PHOSPHOSULFATE REDUCTASE"/>
    <property type="match status" value="1"/>
</dbReference>
<name>A0A8J7IYX4_9RHOB</name>
<keyword evidence="2 4" id="KW-0560">Oxidoreductase</keyword>
<evidence type="ECO:0000256" key="1">
    <source>
        <dbReference type="ARBA" id="ARBA00009732"/>
    </source>
</evidence>
<dbReference type="EC" id="1.8.4.10" evidence="4"/>
<feature type="binding site" evidence="4">
    <location>
        <position position="205"/>
    </location>
    <ligand>
        <name>[4Fe-4S] cluster</name>
        <dbReference type="ChEBI" id="CHEBI:49883"/>
    </ligand>
</feature>
<evidence type="ECO:0000256" key="4">
    <source>
        <dbReference type="HAMAP-Rule" id="MF_00063"/>
    </source>
</evidence>
<dbReference type="GO" id="GO:0004604">
    <property type="term" value="F:phosphoadenylyl-sulfate reductase (thioredoxin) activity"/>
    <property type="evidence" value="ECO:0007669"/>
    <property type="project" value="UniProtKB-UniRule"/>
</dbReference>
<comment type="similarity">
    <text evidence="1 4">Belongs to the PAPS reductase family. CysH subfamily.</text>
</comment>
<dbReference type="InterPro" id="IPR004511">
    <property type="entry name" value="PAPS/APS_Rdtase"/>
</dbReference>
<feature type="binding site" evidence="4">
    <location>
        <position position="123"/>
    </location>
    <ligand>
        <name>[4Fe-4S] cluster</name>
        <dbReference type="ChEBI" id="CHEBI:49883"/>
    </ligand>
</feature>
<keyword evidence="4" id="KW-0408">Iron</keyword>
<dbReference type="InterPro" id="IPR014729">
    <property type="entry name" value="Rossmann-like_a/b/a_fold"/>
</dbReference>
<evidence type="ECO:0000256" key="3">
    <source>
        <dbReference type="ARBA" id="ARBA00024327"/>
    </source>
</evidence>
<keyword evidence="4" id="KW-0411">Iron-sulfur</keyword>
<dbReference type="GO" id="GO:0043866">
    <property type="term" value="F:adenylyl-sulfate reductase (thioredoxin) activity"/>
    <property type="evidence" value="ECO:0007669"/>
    <property type="project" value="UniProtKB-EC"/>
</dbReference>
<dbReference type="RefSeq" id="WP_228849600.1">
    <property type="nucleotide sequence ID" value="NZ_JADCKQ010000012.1"/>
</dbReference>
<dbReference type="InterPro" id="IPR002500">
    <property type="entry name" value="PAPS_reduct_dom"/>
</dbReference>
<dbReference type="GO" id="GO:0019379">
    <property type="term" value="P:sulfate assimilation, phosphoadenylyl sulfate reduction by phosphoadenylyl-sulfate reductase (thioredoxin)"/>
    <property type="evidence" value="ECO:0007669"/>
    <property type="project" value="UniProtKB-UniRule"/>
</dbReference>
<gene>
    <name evidence="4" type="primary">cysH</name>
    <name evidence="6" type="ORF">H1D41_14545</name>
</gene>
<organism evidence="6 7">
    <name type="scientific">Halocynthiibacter styelae</name>
    <dbReference type="NCBI Taxonomy" id="2761955"/>
    <lineage>
        <taxon>Bacteria</taxon>
        <taxon>Pseudomonadati</taxon>
        <taxon>Pseudomonadota</taxon>
        <taxon>Alphaproteobacteria</taxon>
        <taxon>Rhodobacterales</taxon>
        <taxon>Paracoccaceae</taxon>
        <taxon>Halocynthiibacter</taxon>
    </lineage>
</organism>
<keyword evidence="4" id="KW-0963">Cytoplasm</keyword>
<evidence type="ECO:0000256" key="2">
    <source>
        <dbReference type="ARBA" id="ARBA00023002"/>
    </source>
</evidence>
<dbReference type="AlphaFoldDB" id="A0A8J7IYX4"/>
<comment type="pathway">
    <text evidence="3 4">Sulfur metabolism; hydrogen sulfide biosynthesis; sulfite from sulfate.</text>
</comment>
<comment type="catalytic activity">
    <reaction evidence="4">
        <text>[thioredoxin]-disulfide + sulfite + AMP + 2 H(+) = adenosine 5'-phosphosulfate + [thioredoxin]-dithiol</text>
        <dbReference type="Rhea" id="RHEA:21976"/>
        <dbReference type="Rhea" id="RHEA-COMP:10698"/>
        <dbReference type="Rhea" id="RHEA-COMP:10700"/>
        <dbReference type="ChEBI" id="CHEBI:15378"/>
        <dbReference type="ChEBI" id="CHEBI:17359"/>
        <dbReference type="ChEBI" id="CHEBI:29950"/>
        <dbReference type="ChEBI" id="CHEBI:50058"/>
        <dbReference type="ChEBI" id="CHEBI:58243"/>
        <dbReference type="ChEBI" id="CHEBI:456215"/>
        <dbReference type="EC" id="1.8.4.10"/>
    </reaction>
</comment>
<dbReference type="HAMAP" id="MF_00063">
    <property type="entry name" value="CysH"/>
    <property type="match status" value="1"/>
</dbReference>
<dbReference type="NCBIfam" id="NF002537">
    <property type="entry name" value="PRK02090.1"/>
    <property type="match status" value="1"/>
</dbReference>
<accession>A0A8J7IYX4</accession>
<feature type="binding site" evidence="4">
    <location>
        <position position="124"/>
    </location>
    <ligand>
        <name>[4Fe-4S] cluster</name>
        <dbReference type="ChEBI" id="CHEBI:49883"/>
    </ligand>
</feature>
<dbReference type="GO" id="GO:0046872">
    <property type="term" value="F:metal ion binding"/>
    <property type="evidence" value="ECO:0007669"/>
    <property type="project" value="UniProtKB-KW"/>
</dbReference>
<evidence type="ECO:0000259" key="5">
    <source>
        <dbReference type="Pfam" id="PF01507"/>
    </source>
</evidence>
<feature type="domain" description="Phosphoadenosine phosphosulphate reductase" evidence="5">
    <location>
        <begin position="42"/>
        <end position="210"/>
    </location>
</feature>
<comment type="function">
    <text evidence="4">Catalyzes the formation of sulfite from adenosine 5'-phosphosulfate (APS) using thioredoxin as an electron donor.</text>
</comment>
<dbReference type="PIRSF" id="PIRSF000857">
    <property type="entry name" value="PAPS_reductase"/>
    <property type="match status" value="1"/>
</dbReference>
<dbReference type="Gene3D" id="3.40.50.620">
    <property type="entry name" value="HUPs"/>
    <property type="match status" value="1"/>
</dbReference>
<dbReference type="GO" id="GO:0051539">
    <property type="term" value="F:4 iron, 4 sulfur cluster binding"/>
    <property type="evidence" value="ECO:0007669"/>
    <property type="project" value="UniProtKB-UniRule"/>
</dbReference>
<feature type="active site" description="Nucleophile; cysteine thiosulfonate intermediate" evidence="4">
    <location>
        <position position="231"/>
    </location>
</feature>
<keyword evidence="7" id="KW-1185">Reference proteome</keyword>